<dbReference type="PROSITE" id="PS51257">
    <property type="entry name" value="PROKAR_LIPOPROTEIN"/>
    <property type="match status" value="1"/>
</dbReference>
<evidence type="ECO:0000256" key="2">
    <source>
        <dbReference type="SAM" id="SignalP"/>
    </source>
</evidence>
<reference evidence="4" key="3">
    <citation type="submission" date="2011-05" db="EMBL/GenBank/DDBJ databases">
        <title>Complete sequence of Methylomonas methanica MC09.</title>
        <authorList>
            <consortium name="US DOE Joint Genome Institute"/>
            <person name="Lucas S."/>
            <person name="Han J."/>
            <person name="Lapidus A."/>
            <person name="Cheng J.-F."/>
            <person name="Goodwin L."/>
            <person name="Pitluck S."/>
            <person name="Peters L."/>
            <person name="Mikhailova N."/>
            <person name="Teshima H."/>
            <person name="Han C."/>
            <person name="Tapia R."/>
            <person name="Land M."/>
            <person name="Hauser L."/>
            <person name="Kyrpides N."/>
            <person name="Ivanova N."/>
            <person name="Pagani I."/>
            <person name="Stein L."/>
            <person name="Woyke T."/>
        </authorList>
    </citation>
    <scope>NUCLEOTIDE SEQUENCE [LARGE SCALE GENOMIC DNA]</scope>
    <source>
        <strain evidence="4">MC09</strain>
    </source>
</reference>
<evidence type="ECO:0000313" key="4">
    <source>
        <dbReference type="Proteomes" id="UP000008888"/>
    </source>
</evidence>
<proteinExistence type="predicted"/>
<dbReference type="EMBL" id="CP002738">
    <property type="protein sequence ID" value="AEG00735.1"/>
    <property type="molecule type" value="Genomic_DNA"/>
</dbReference>
<evidence type="ECO:0000256" key="1">
    <source>
        <dbReference type="SAM" id="Phobius"/>
    </source>
</evidence>
<dbReference type="KEGG" id="mmt:Metme_2333"/>
<accession>F9ZVC5</accession>
<dbReference type="eggNOG" id="ENOG5031Q4Q">
    <property type="taxonomic scope" value="Bacteria"/>
</dbReference>
<gene>
    <name evidence="3" type="ordered locus">Metme_2333</name>
</gene>
<keyword evidence="1" id="KW-0472">Membrane</keyword>
<dbReference type="STRING" id="857087.Metme_2333"/>
<feature type="transmembrane region" description="Helical" evidence="1">
    <location>
        <begin position="443"/>
        <end position="463"/>
    </location>
</feature>
<dbReference type="AlphaFoldDB" id="F9ZVC5"/>
<organism evidence="3 4">
    <name type="scientific">Methylomonas methanica (strain DSM 25384 / MC09)</name>
    <dbReference type="NCBI Taxonomy" id="857087"/>
    <lineage>
        <taxon>Bacteria</taxon>
        <taxon>Pseudomonadati</taxon>
        <taxon>Pseudomonadota</taxon>
        <taxon>Gammaproteobacteria</taxon>
        <taxon>Methylococcales</taxon>
        <taxon>Methylococcaceae</taxon>
        <taxon>Methylomonas</taxon>
    </lineage>
</organism>
<reference key="2">
    <citation type="submission" date="2011-05" db="EMBL/GenBank/DDBJ databases">
        <title>Complete genome sequence of the aerobic marine methanotroph Methylomonas methanica MC09.</title>
        <authorList>
            <person name="Boden R."/>
            <person name="Cunliffe M."/>
            <person name="Scanlan J."/>
            <person name="Moussard H."/>
            <person name="Kits K.D."/>
            <person name="Klotz M."/>
            <person name="Jetten M."/>
            <person name="Vuilleumier S."/>
            <person name="Han J."/>
            <person name="Peters L."/>
            <person name="Mikhailova N."/>
            <person name="Teshima H."/>
            <person name="Tapia R."/>
            <person name="Kyrpides N."/>
            <person name="Ivanova N."/>
            <person name="Pagani I."/>
            <person name="Cheng J.-F."/>
            <person name="Goodwin L."/>
            <person name="Han C."/>
            <person name="Hauser L."/>
            <person name="Land M."/>
            <person name="Lapidus A."/>
            <person name="Lucas S."/>
            <person name="Pitluck S."/>
            <person name="Woyke T."/>
            <person name="Stein L.Y."/>
            <person name="Murrell C."/>
        </authorList>
    </citation>
    <scope>NUCLEOTIDE SEQUENCE</scope>
    <source>
        <strain>MC09</strain>
    </source>
</reference>
<keyword evidence="2" id="KW-0732">Signal</keyword>
<feature type="chain" id="PRO_5003392725" evidence="2">
    <location>
        <begin position="22"/>
        <end position="465"/>
    </location>
</feature>
<keyword evidence="1" id="KW-1133">Transmembrane helix</keyword>
<keyword evidence="1" id="KW-0812">Transmembrane</keyword>
<evidence type="ECO:0000313" key="3">
    <source>
        <dbReference type="EMBL" id="AEG00735.1"/>
    </source>
</evidence>
<dbReference type="Proteomes" id="UP000008888">
    <property type="component" value="Chromosome"/>
</dbReference>
<name>F9ZVC5_METMM</name>
<reference evidence="3 4" key="1">
    <citation type="journal article" date="2011" name="J. Bacteriol.">
        <title>Complete Genome Sequence of the Aerobic Marine Methanotroph Methylomonas methanica MC09.</title>
        <authorList>
            <person name="Boden R."/>
            <person name="Cunliffe M."/>
            <person name="Scanlan J."/>
            <person name="Moussard H."/>
            <person name="Kits K.D."/>
            <person name="Klotz M.G."/>
            <person name="Jetten M.S."/>
            <person name="Vuilleumier S."/>
            <person name="Han J."/>
            <person name="Peters L."/>
            <person name="Mikhailova N."/>
            <person name="Teshima H."/>
            <person name="Tapia R."/>
            <person name="Kyrpides N."/>
            <person name="Ivanova N."/>
            <person name="Pagani I."/>
            <person name="Cheng J.F."/>
            <person name="Goodwin L."/>
            <person name="Han C."/>
            <person name="Hauser L."/>
            <person name="Land M.L."/>
            <person name="Lapidus A."/>
            <person name="Lucas S."/>
            <person name="Pitluck S."/>
            <person name="Woyke T."/>
            <person name="Stein L."/>
            <person name="Murrell J.C."/>
        </authorList>
    </citation>
    <scope>NUCLEOTIDE SEQUENCE [LARGE SCALE GENOMIC DNA]</scope>
    <source>
        <strain evidence="3 4">MC09</strain>
    </source>
</reference>
<dbReference type="HOGENOM" id="CLU_587685_0_0_6"/>
<feature type="signal peptide" evidence="2">
    <location>
        <begin position="1"/>
        <end position="21"/>
    </location>
</feature>
<protein>
    <submittedName>
        <fullName evidence="3">Uncharacterized protein</fullName>
    </submittedName>
</protein>
<sequence>MSVVAKLFFIWFFLFSSQAYSDSWFSSMNTALAACQSANNITSNCYYRSINNDGVGICSDGSSSNFYYPAGSAVNYKYCGSAVVSCPSGQTRNIPGDGLCSCPSGQVYENGVCVVPIVQNCPSGQYRNFSNLCVAVPNCWTNNPQYEASFFDVESGSCMEYTGTISICIGGNPKYCAPLSDCQKSTDICSNNQVDIDANNARQAVVTPVKKTEATASAQTADNAKNDALAASSAKQAAAQAAQQNNEAAQSAANSNPTMEALSAAATAATQAAAAAAQAANAAASAQTTQGYAAEAAAARDEITPSYPPGRAENAAESAALAAGKAVADALKAIQGQAPDGNGTGEDMGTCPECAKESTLQSFKAGDGESLTPGSSSQFDDSVVDSETTAAKTAYTDKVAQIKTQFGQLIDIQLTGVGELPVFDYGTIKGVHVVNDFSRFTDLITIGNIILFIAGFLALRIILDF</sequence>
<keyword evidence="4" id="KW-1185">Reference proteome</keyword>
<dbReference type="RefSeq" id="WP_013818975.1">
    <property type="nucleotide sequence ID" value="NC_015572.1"/>
</dbReference>